<dbReference type="InterPro" id="IPR029151">
    <property type="entry name" value="Sensor-like_sf"/>
</dbReference>
<sequence length="933" mass="99011">MAGIKGSSERPSGDGQRPPNGDDRHGPAPGRRAGARSAVGPRSVVGQMFLLYLAVVLLLTAGAVVLLLIMARQESVQEAGGRSLALAQGFAVAPGTAAAIQTPDPTAVLQPLAEEARKGAHVAFVVVLDRRGTRLTHPLPDRIGKHTSTDMAPILAGRTVVEEWNGTLGPQVRAYVPVTGPDGAVVGAVGAGVLIAQVHSAAAEQLPLVLGAAAGAVLLTTGGAALLSRRLLRQTHGLGPAEITRMYEHHDAVLHSVREGVLIVDPAGRLLLANDEARRLLGLPADAEGTAVGSLGLPPGLAELLSSGREATDEPHRAGELTLAVSQRPTRGPRPGGPTSRVTTVRDITELLSVADRAETAQRRLRVLYDAGVHIGTTLEVPRTARELAETTVDRFADFVTVDLVEGVLRGEEVGGTEGEVRRVCVAGIRPDAPLYREGELIRLVPSTPQARGLSTGRTVLEPVLGEAPGWAAQEPERARRIVEYGIHSLITAPLAARGVLLGVAGFWRMRRPEPFDQEDMALAEEVAARAAVCLDNARRYTREHTMAVTLQHSLMPRYLPVQEAVEVAYRYLPAQAGVGGDWFDVIPLPGARVALVVGDVVGHGLHAAATMGRLRTAVHNFSALDLPPDDILGHLDELVGRMDQERTAGDDGPDVTGATCLYAIYDPVGGDCVLARAGHPPPAVVHPDGRVEIPDVPVSPPLGTGSGLPIETAALKLPEGSRLVLFTDGLVESEDRDIDTGLARLRDALSGRPGLSPEETCRAVLTALPGQRPRDDVALLVARTRRLDAERIAEWRVPSDTAAVAPVRAECARRLRDWGLEEIAFTTELILSELITNAVRYASQPITVRLIHASSLICEVFDGSSTSPHLRRATVTDEGGRGLFLVAQLADRWGTRYTPRGKVIWTEQTLDGSGGHPGGPDLTEALLDQWNL</sequence>
<dbReference type="Pfam" id="PF13188">
    <property type="entry name" value="PAS_8"/>
    <property type="match status" value="1"/>
</dbReference>
<dbReference type="CDD" id="cd16936">
    <property type="entry name" value="HATPase_RsbW-like"/>
    <property type="match status" value="1"/>
</dbReference>
<dbReference type="InterPro" id="IPR000014">
    <property type="entry name" value="PAS"/>
</dbReference>
<dbReference type="InterPro" id="IPR052016">
    <property type="entry name" value="Bact_Sigma-Reg"/>
</dbReference>
<dbReference type="CDD" id="cd00130">
    <property type="entry name" value="PAS"/>
    <property type="match status" value="1"/>
</dbReference>
<keyword evidence="7" id="KW-0479">Metal-binding</keyword>
<keyword evidence="14 23" id="KW-1133">Transmembrane helix</keyword>
<evidence type="ECO:0000256" key="21">
    <source>
        <dbReference type="ARBA" id="ARBA00081350"/>
    </source>
</evidence>
<dbReference type="SUPFAM" id="SSF81606">
    <property type="entry name" value="PP2C-like"/>
    <property type="match status" value="1"/>
</dbReference>
<evidence type="ECO:0000256" key="7">
    <source>
        <dbReference type="ARBA" id="ARBA00022723"/>
    </source>
</evidence>
<keyword evidence="16 23" id="KW-0472">Membrane</keyword>
<feature type="compositionally biased region" description="Low complexity" evidence="22">
    <location>
        <begin position="27"/>
        <end position="37"/>
    </location>
</feature>
<dbReference type="FunFam" id="3.30.450.40:FF:000035">
    <property type="entry name" value="PAS sensor protein"/>
    <property type="match status" value="1"/>
</dbReference>
<dbReference type="PANTHER" id="PTHR43156">
    <property type="entry name" value="STAGE II SPORULATION PROTEIN E-RELATED"/>
    <property type="match status" value="1"/>
</dbReference>
<dbReference type="Pfam" id="PF13581">
    <property type="entry name" value="HATPase_c_2"/>
    <property type="match status" value="1"/>
</dbReference>
<dbReference type="SMART" id="SM00065">
    <property type="entry name" value="GAF"/>
    <property type="match status" value="1"/>
</dbReference>
<dbReference type="FunFam" id="3.60.40.10:FF:000005">
    <property type="entry name" value="Serine/threonine protein phosphatase"/>
    <property type="match status" value="1"/>
</dbReference>
<keyword evidence="3" id="KW-1003">Cell membrane</keyword>
<evidence type="ECO:0000313" key="26">
    <source>
        <dbReference type="Proteomes" id="UP000002357"/>
    </source>
</evidence>
<dbReference type="RefSeq" id="WP_003962788.1">
    <property type="nucleotide sequence ID" value="NZ_CM000913.1"/>
</dbReference>
<feature type="region of interest" description="Disordered" evidence="22">
    <location>
        <begin position="1"/>
        <end position="37"/>
    </location>
</feature>
<dbReference type="EMBL" id="CM000913">
    <property type="protein sequence ID" value="EFG10688.1"/>
    <property type="molecule type" value="Genomic_DNA"/>
</dbReference>
<dbReference type="GO" id="GO:0046872">
    <property type="term" value="F:metal ion binding"/>
    <property type="evidence" value="ECO:0007669"/>
    <property type="project" value="UniProtKB-KW"/>
</dbReference>
<dbReference type="SUPFAM" id="SSF103190">
    <property type="entry name" value="Sensory domain-like"/>
    <property type="match status" value="1"/>
</dbReference>
<dbReference type="EC" id="3.1.3.16" evidence="2"/>
<dbReference type="GeneID" id="93727991"/>
<dbReference type="SUPFAM" id="SSF55874">
    <property type="entry name" value="ATPase domain of HSP90 chaperone/DNA topoisomerase II/histidine kinase"/>
    <property type="match status" value="1"/>
</dbReference>
<keyword evidence="9" id="KW-0418">Kinase</keyword>
<evidence type="ECO:0000256" key="23">
    <source>
        <dbReference type="SAM" id="Phobius"/>
    </source>
</evidence>
<evidence type="ECO:0000256" key="11">
    <source>
        <dbReference type="ARBA" id="ARBA00022840"/>
    </source>
</evidence>
<keyword evidence="15" id="KW-0902">Two-component regulatory system</keyword>
<comment type="function">
    <text evidence="19">Primarily acts as an independent SigF regulator that is sensitive to the osmosensory signal, mediating the cross talk of PknD with the SigF regulon. Possesses both phosphatase and kinase activities. The kinase domain functions as a classic anti-sigma factor-like kinase to phosphorylate the anti-anti-sigma factor domain at the canonical regulatory site, and the phosphatase domain antagonizes this activity.</text>
</comment>
<dbReference type="GO" id="GO:0000160">
    <property type="term" value="P:phosphorelay signal transduction system"/>
    <property type="evidence" value="ECO:0007669"/>
    <property type="project" value="UniProtKB-KW"/>
</dbReference>
<dbReference type="Gene3D" id="3.60.40.10">
    <property type="entry name" value="PPM-type phosphatase domain"/>
    <property type="match status" value="1"/>
</dbReference>
<keyword evidence="10" id="KW-0378">Hydrolase</keyword>
<evidence type="ECO:0000256" key="22">
    <source>
        <dbReference type="SAM" id="MobiDB-lite"/>
    </source>
</evidence>
<evidence type="ECO:0000256" key="1">
    <source>
        <dbReference type="ARBA" id="ARBA00004651"/>
    </source>
</evidence>
<accession>E2Q1R2</accession>
<evidence type="ECO:0000256" key="6">
    <source>
        <dbReference type="ARBA" id="ARBA00022692"/>
    </source>
</evidence>
<evidence type="ECO:0000256" key="19">
    <source>
        <dbReference type="ARBA" id="ARBA00056274"/>
    </source>
</evidence>
<evidence type="ECO:0000259" key="24">
    <source>
        <dbReference type="PROSITE" id="PS50112"/>
    </source>
</evidence>
<dbReference type="SUPFAM" id="SSF55781">
    <property type="entry name" value="GAF domain-like"/>
    <property type="match status" value="1"/>
</dbReference>
<evidence type="ECO:0000256" key="5">
    <source>
        <dbReference type="ARBA" id="ARBA00022679"/>
    </source>
</evidence>
<dbReference type="PANTHER" id="PTHR43156:SF2">
    <property type="entry name" value="STAGE II SPORULATION PROTEIN E"/>
    <property type="match status" value="1"/>
</dbReference>
<comment type="subcellular location">
    <subcellularLocation>
        <location evidence="1">Cell membrane</location>
        <topology evidence="1">Multi-pass membrane protein</topology>
    </subcellularLocation>
</comment>
<dbReference type="Pfam" id="PF07228">
    <property type="entry name" value="SpoIIE"/>
    <property type="match status" value="1"/>
</dbReference>
<dbReference type="Gene3D" id="3.30.565.10">
    <property type="entry name" value="Histidine kinase-like ATPase, C-terminal domain"/>
    <property type="match status" value="1"/>
</dbReference>
<dbReference type="GO" id="GO:0016301">
    <property type="term" value="F:kinase activity"/>
    <property type="evidence" value="ECO:0007669"/>
    <property type="project" value="UniProtKB-KW"/>
</dbReference>
<keyword evidence="8" id="KW-0547">Nucleotide-binding</keyword>
<dbReference type="Proteomes" id="UP000002357">
    <property type="component" value="Chromosome"/>
</dbReference>
<evidence type="ECO:0000256" key="12">
    <source>
        <dbReference type="ARBA" id="ARBA00022842"/>
    </source>
</evidence>
<comment type="catalytic activity">
    <reaction evidence="18">
        <text>O-phospho-L-seryl-[protein] + H2O = L-seryl-[protein] + phosphate</text>
        <dbReference type="Rhea" id="RHEA:20629"/>
        <dbReference type="Rhea" id="RHEA-COMP:9863"/>
        <dbReference type="Rhea" id="RHEA-COMP:11604"/>
        <dbReference type="ChEBI" id="CHEBI:15377"/>
        <dbReference type="ChEBI" id="CHEBI:29999"/>
        <dbReference type="ChEBI" id="CHEBI:43474"/>
        <dbReference type="ChEBI" id="CHEBI:83421"/>
        <dbReference type="EC" id="3.1.3.16"/>
    </reaction>
</comment>
<dbReference type="InterPro" id="IPR036890">
    <property type="entry name" value="HATPase_C_sf"/>
</dbReference>
<evidence type="ECO:0000256" key="4">
    <source>
        <dbReference type="ARBA" id="ARBA00022553"/>
    </source>
</evidence>
<feature type="transmembrane region" description="Helical" evidence="23">
    <location>
        <begin position="49"/>
        <end position="69"/>
    </location>
</feature>
<dbReference type="AlphaFoldDB" id="E2Q1R2"/>
<dbReference type="Pfam" id="PF01590">
    <property type="entry name" value="GAF"/>
    <property type="match status" value="1"/>
</dbReference>
<dbReference type="SMART" id="SM00091">
    <property type="entry name" value="PAS"/>
    <property type="match status" value="1"/>
</dbReference>
<dbReference type="InterPro" id="IPR003594">
    <property type="entry name" value="HATPase_dom"/>
</dbReference>
<keyword evidence="17" id="KW-0464">Manganese</keyword>
<dbReference type="KEGG" id="sclf:BB341_00445"/>
<dbReference type="InterPro" id="IPR036457">
    <property type="entry name" value="PPM-type-like_dom_sf"/>
</dbReference>
<dbReference type="InterPro" id="IPR029016">
    <property type="entry name" value="GAF-like_dom_sf"/>
</dbReference>
<dbReference type="InterPro" id="IPR035965">
    <property type="entry name" value="PAS-like_dom_sf"/>
</dbReference>
<keyword evidence="26" id="KW-1185">Reference proteome</keyword>
<dbReference type="eggNOG" id="COG2203">
    <property type="taxonomic scope" value="Bacteria"/>
</dbReference>
<evidence type="ECO:0000256" key="9">
    <source>
        <dbReference type="ARBA" id="ARBA00022777"/>
    </source>
</evidence>
<dbReference type="Gene3D" id="3.30.450.20">
    <property type="entry name" value="PAS domain"/>
    <property type="match status" value="2"/>
</dbReference>
<name>E2Q1R2_STRCL</name>
<dbReference type="GO" id="GO:0005886">
    <property type="term" value="C:plasma membrane"/>
    <property type="evidence" value="ECO:0007669"/>
    <property type="project" value="UniProtKB-SubCell"/>
</dbReference>
<reference evidence="25 26" key="1">
    <citation type="journal article" date="2010" name="Genome Biol. Evol.">
        <title>The sequence of a 1.8-mb bacterial linear plasmid reveals a rich evolutionary reservoir of secondary metabolic pathways.</title>
        <authorList>
            <person name="Medema M.H."/>
            <person name="Trefzer A."/>
            <person name="Kovalchuk A."/>
            <person name="van den Berg M."/>
            <person name="Mueller U."/>
            <person name="Heijne W."/>
            <person name="Wu L."/>
            <person name="Alam M.T."/>
            <person name="Ronning C.M."/>
            <person name="Nierman W.C."/>
            <person name="Bovenberg R.A.L."/>
            <person name="Breitling R."/>
            <person name="Takano E."/>
        </authorList>
    </citation>
    <scope>NUCLEOTIDE SEQUENCE [LARGE SCALE GENOMIC DNA]</scope>
    <source>
        <strain evidence="26">ATCC 27064 / DSM 738 / JCM 4710 / NBRC 13307 / NCIMB 12785 / NRRL 3585 / VKM Ac-602</strain>
    </source>
</reference>
<evidence type="ECO:0000256" key="17">
    <source>
        <dbReference type="ARBA" id="ARBA00023211"/>
    </source>
</evidence>
<keyword evidence="13" id="KW-0904">Protein phosphatase</keyword>
<organism evidence="25 26">
    <name type="scientific">Streptomyces clavuligerus</name>
    <dbReference type="NCBI Taxonomy" id="1901"/>
    <lineage>
        <taxon>Bacteria</taxon>
        <taxon>Bacillati</taxon>
        <taxon>Actinomycetota</taxon>
        <taxon>Actinomycetes</taxon>
        <taxon>Kitasatosporales</taxon>
        <taxon>Streptomycetaceae</taxon>
        <taxon>Streptomyces</taxon>
    </lineage>
</organism>
<feature type="domain" description="PAS" evidence="24">
    <location>
        <begin position="246"/>
        <end position="286"/>
    </location>
</feature>
<gene>
    <name evidence="25" type="ORF">SCLAV_5621</name>
</gene>
<keyword evidence="11" id="KW-0067">ATP-binding</keyword>
<proteinExistence type="predicted"/>
<evidence type="ECO:0000256" key="14">
    <source>
        <dbReference type="ARBA" id="ARBA00022989"/>
    </source>
</evidence>
<evidence type="ECO:0000256" key="8">
    <source>
        <dbReference type="ARBA" id="ARBA00022741"/>
    </source>
</evidence>
<evidence type="ECO:0000256" key="18">
    <source>
        <dbReference type="ARBA" id="ARBA00047761"/>
    </source>
</evidence>
<dbReference type="SUPFAM" id="SSF55785">
    <property type="entry name" value="PYP-like sensor domain (PAS domain)"/>
    <property type="match status" value="1"/>
</dbReference>
<dbReference type="OrthoDB" id="118142at2"/>
<dbReference type="GO" id="GO:0005524">
    <property type="term" value="F:ATP binding"/>
    <property type="evidence" value="ECO:0007669"/>
    <property type="project" value="UniProtKB-KW"/>
</dbReference>
<evidence type="ECO:0000256" key="10">
    <source>
        <dbReference type="ARBA" id="ARBA00022801"/>
    </source>
</evidence>
<evidence type="ECO:0000256" key="16">
    <source>
        <dbReference type="ARBA" id="ARBA00023136"/>
    </source>
</evidence>
<keyword evidence="5" id="KW-0808">Transferase</keyword>
<dbReference type="PROSITE" id="PS50112">
    <property type="entry name" value="PAS"/>
    <property type="match status" value="1"/>
</dbReference>
<dbReference type="SMART" id="SM00331">
    <property type="entry name" value="PP2C_SIG"/>
    <property type="match status" value="1"/>
</dbReference>
<dbReference type="STRING" id="1901.BB341_00445"/>
<dbReference type="eggNOG" id="COG3290">
    <property type="taxonomic scope" value="Bacteria"/>
</dbReference>
<evidence type="ECO:0000256" key="20">
    <source>
        <dbReference type="ARBA" id="ARBA00075117"/>
    </source>
</evidence>
<keyword evidence="6 23" id="KW-0812">Transmembrane</keyword>
<dbReference type="InterPro" id="IPR003018">
    <property type="entry name" value="GAF"/>
</dbReference>
<dbReference type="Gene3D" id="3.30.450.40">
    <property type="match status" value="1"/>
</dbReference>
<dbReference type="GO" id="GO:0004722">
    <property type="term" value="F:protein serine/threonine phosphatase activity"/>
    <property type="evidence" value="ECO:0007669"/>
    <property type="project" value="UniProtKB-EC"/>
</dbReference>
<dbReference type="InterPro" id="IPR001932">
    <property type="entry name" value="PPM-type_phosphatase-like_dom"/>
</dbReference>
<evidence type="ECO:0000256" key="2">
    <source>
        <dbReference type="ARBA" id="ARBA00013081"/>
    </source>
</evidence>
<protein>
    <recommendedName>
        <fullName evidence="2">protein-serine/threonine phosphatase</fullName>
        <ecNumber evidence="2">3.1.3.16</ecNumber>
    </recommendedName>
    <alternativeName>
        <fullName evidence="21">Protein-serine/threonine phosphatase</fullName>
    </alternativeName>
    <alternativeName>
        <fullName evidence="20">Serine/threonine-protein kinase</fullName>
    </alternativeName>
</protein>
<evidence type="ECO:0000256" key="15">
    <source>
        <dbReference type="ARBA" id="ARBA00023012"/>
    </source>
</evidence>
<keyword evidence="12" id="KW-0460">Magnesium</keyword>
<evidence type="ECO:0000256" key="13">
    <source>
        <dbReference type="ARBA" id="ARBA00022912"/>
    </source>
</evidence>
<dbReference type="Pfam" id="PF17203">
    <property type="entry name" value="sCache_3_2"/>
    <property type="match status" value="1"/>
</dbReference>
<keyword evidence="4" id="KW-0597">Phosphoprotein</keyword>
<evidence type="ECO:0000256" key="3">
    <source>
        <dbReference type="ARBA" id="ARBA00022475"/>
    </source>
</evidence>
<dbReference type="eggNOG" id="COG2208">
    <property type="taxonomic scope" value="Bacteria"/>
</dbReference>
<evidence type="ECO:0000313" key="25">
    <source>
        <dbReference type="EMBL" id="EFG10688.1"/>
    </source>
</evidence>
<dbReference type="FunFam" id="3.30.565.10:FF:000028">
    <property type="entry name" value="PAS sensor protein"/>
    <property type="match status" value="1"/>
</dbReference>
<dbReference type="InterPro" id="IPR033463">
    <property type="entry name" value="sCache_3"/>
</dbReference>